<evidence type="ECO:0000256" key="10">
    <source>
        <dbReference type="PIRNR" id="PIRNR003097"/>
    </source>
</evidence>
<reference evidence="14 15" key="1">
    <citation type="submission" date="2017-05" db="EMBL/GenBank/DDBJ databases">
        <authorList>
            <person name="Varghese N."/>
            <person name="Submissions S."/>
        </authorList>
    </citation>
    <scope>NUCLEOTIDE SEQUENCE [LARGE SCALE GENOMIC DNA]</scope>
    <source>
        <strain evidence="14 15">DSM 21985</strain>
    </source>
</reference>
<dbReference type="Gene3D" id="3.30.70.3040">
    <property type="match status" value="1"/>
</dbReference>
<evidence type="ECO:0000256" key="9">
    <source>
        <dbReference type="ARBA" id="ARBA00023306"/>
    </source>
</evidence>
<evidence type="ECO:0000259" key="12">
    <source>
        <dbReference type="Pfam" id="PF02687"/>
    </source>
</evidence>
<dbReference type="InterPro" id="IPR004513">
    <property type="entry name" value="FtsX"/>
</dbReference>
<keyword evidence="7 11" id="KW-1133">Transmembrane helix</keyword>
<dbReference type="InterPro" id="IPR040690">
    <property type="entry name" value="FtsX_ECD"/>
</dbReference>
<dbReference type="Pfam" id="PF02687">
    <property type="entry name" value="FtsX"/>
    <property type="match status" value="1"/>
</dbReference>
<evidence type="ECO:0000256" key="7">
    <source>
        <dbReference type="ARBA" id="ARBA00022989"/>
    </source>
</evidence>
<evidence type="ECO:0000256" key="3">
    <source>
        <dbReference type="ARBA" id="ARBA00021907"/>
    </source>
</evidence>
<keyword evidence="15" id="KW-1185">Reference proteome</keyword>
<accession>A0A521D760</accession>
<keyword evidence="6 11" id="KW-0812">Transmembrane</keyword>
<evidence type="ECO:0000256" key="8">
    <source>
        <dbReference type="ARBA" id="ARBA00023136"/>
    </source>
</evidence>
<organism evidence="14 15">
    <name type="scientific">Gracilimonas mengyeensis</name>
    <dbReference type="NCBI Taxonomy" id="1302730"/>
    <lineage>
        <taxon>Bacteria</taxon>
        <taxon>Pseudomonadati</taxon>
        <taxon>Balneolota</taxon>
        <taxon>Balneolia</taxon>
        <taxon>Balneolales</taxon>
        <taxon>Balneolaceae</taxon>
        <taxon>Gracilimonas</taxon>
    </lineage>
</organism>
<feature type="transmembrane region" description="Helical" evidence="11">
    <location>
        <begin position="165"/>
        <end position="188"/>
    </location>
</feature>
<keyword evidence="9 10" id="KW-0131">Cell cycle</keyword>
<evidence type="ECO:0000313" key="14">
    <source>
        <dbReference type="EMBL" id="SMO67546.1"/>
    </source>
</evidence>
<feature type="transmembrane region" description="Helical" evidence="11">
    <location>
        <begin position="260"/>
        <end position="278"/>
    </location>
</feature>
<comment type="subcellular location">
    <subcellularLocation>
        <location evidence="1">Cell membrane</location>
        <topology evidence="1">Multi-pass membrane protein</topology>
    </subcellularLocation>
</comment>
<feature type="transmembrane region" description="Helical" evidence="11">
    <location>
        <begin position="21"/>
        <end position="43"/>
    </location>
</feature>
<evidence type="ECO:0000313" key="15">
    <source>
        <dbReference type="Proteomes" id="UP000317557"/>
    </source>
</evidence>
<evidence type="ECO:0000256" key="1">
    <source>
        <dbReference type="ARBA" id="ARBA00004651"/>
    </source>
</evidence>
<keyword evidence="8 10" id="KW-0472">Membrane</keyword>
<dbReference type="GO" id="GO:0051301">
    <property type="term" value="P:cell division"/>
    <property type="evidence" value="ECO:0007669"/>
    <property type="project" value="UniProtKB-KW"/>
</dbReference>
<dbReference type="OrthoDB" id="9813411at2"/>
<protein>
    <recommendedName>
        <fullName evidence="3 10">Cell division protein FtsX</fullName>
    </recommendedName>
</protein>
<dbReference type="RefSeq" id="WP_142454416.1">
    <property type="nucleotide sequence ID" value="NZ_FXTP01000007.1"/>
</dbReference>
<evidence type="ECO:0000256" key="5">
    <source>
        <dbReference type="ARBA" id="ARBA00022618"/>
    </source>
</evidence>
<sequence length="294" mass="33094">MSIKYIVREGFAGIKRAKLAATTSIFSLFIAVLLLGVLTRIGFNVYSQAMSIKDLIEVEVFLFDVDQRTTDQLRERLEGEELVQDVSYISKDSASAVMRKEFGAGAEDLVELNFLPASFRLSVDTEAGVDQIETLVSRIQNYRGVDEVEYNAALLRMMESNLNTFSLIGGSIAVLILLAALILVYNTIRLTIYAKRDLIRAMKLVGATNKFIRSPFIVEGILQGLLAGVMAIITVFLFFEFIIPFYLVDLGVIDWPFGRWYFLCGAMLLLSILMGWWGSRWAARRFIKETYISG</sequence>
<keyword evidence="4 10" id="KW-1003">Cell membrane</keyword>
<evidence type="ECO:0000256" key="4">
    <source>
        <dbReference type="ARBA" id="ARBA00022475"/>
    </source>
</evidence>
<proteinExistence type="inferred from homology"/>
<name>A0A521D760_9BACT</name>
<dbReference type="PIRSF" id="PIRSF003097">
    <property type="entry name" value="FtsX"/>
    <property type="match status" value="1"/>
</dbReference>
<dbReference type="PANTHER" id="PTHR47755:SF1">
    <property type="entry name" value="CELL DIVISION PROTEIN FTSX"/>
    <property type="match status" value="1"/>
</dbReference>
<dbReference type="InterPro" id="IPR003838">
    <property type="entry name" value="ABC3_permease_C"/>
</dbReference>
<feature type="transmembrane region" description="Helical" evidence="11">
    <location>
        <begin position="220"/>
        <end position="248"/>
    </location>
</feature>
<gene>
    <name evidence="14" type="ORF">SAMN06265219_107180</name>
</gene>
<dbReference type="GO" id="GO:0005886">
    <property type="term" value="C:plasma membrane"/>
    <property type="evidence" value="ECO:0007669"/>
    <property type="project" value="UniProtKB-SubCell"/>
</dbReference>
<dbReference type="PANTHER" id="PTHR47755">
    <property type="entry name" value="CELL DIVISION PROTEIN FTSX"/>
    <property type="match status" value="1"/>
</dbReference>
<dbReference type="EMBL" id="FXTP01000007">
    <property type="protein sequence ID" value="SMO67546.1"/>
    <property type="molecule type" value="Genomic_DNA"/>
</dbReference>
<dbReference type="AlphaFoldDB" id="A0A521D760"/>
<evidence type="ECO:0000256" key="11">
    <source>
        <dbReference type="SAM" id="Phobius"/>
    </source>
</evidence>
<evidence type="ECO:0000259" key="13">
    <source>
        <dbReference type="Pfam" id="PF18075"/>
    </source>
</evidence>
<evidence type="ECO:0000256" key="6">
    <source>
        <dbReference type="ARBA" id="ARBA00022692"/>
    </source>
</evidence>
<dbReference type="Pfam" id="PF18075">
    <property type="entry name" value="FtsX_ECD"/>
    <property type="match status" value="1"/>
</dbReference>
<feature type="domain" description="ABC3 transporter permease C-terminal" evidence="12">
    <location>
        <begin position="171"/>
        <end position="280"/>
    </location>
</feature>
<keyword evidence="5 10" id="KW-0132">Cell division</keyword>
<comment type="similarity">
    <text evidence="2 10">Belongs to the ABC-4 integral membrane protein family. FtsX subfamily.</text>
</comment>
<evidence type="ECO:0000256" key="2">
    <source>
        <dbReference type="ARBA" id="ARBA00007379"/>
    </source>
</evidence>
<dbReference type="Proteomes" id="UP000317557">
    <property type="component" value="Unassembled WGS sequence"/>
</dbReference>
<feature type="domain" description="FtsX extracellular" evidence="13">
    <location>
        <begin position="57"/>
        <end position="148"/>
    </location>
</feature>